<dbReference type="InterPro" id="IPR035994">
    <property type="entry name" value="Nucleoside_phosphorylase_sf"/>
</dbReference>
<keyword evidence="1" id="KW-0677">Repeat</keyword>
<dbReference type="Pfam" id="PF22939">
    <property type="entry name" value="WHD_GPIID"/>
    <property type="match status" value="1"/>
</dbReference>
<sequence length="1275" mass="141579">MLAKKENPSLPPEKYTVGWICAVPCELTAARAMLDEEHAQLKSQPKHDENNYTLGCIGEHCVVIACLPEYGTNRAAIAAKSMQSTFPSLRFGLMVGIGGGVPSEENDIRLGDLAVSLPSEQGGGVIQYDLGKVEVGEFRRLGTLNKPPVLLRTAITSLRATRNLGKQISALVDEVFQEDEDEDDECDEVWTYPGAKEDTLFDASYTHASNKRTCHVCSQEAGPKDLVQRNARKTKNPRIHYGNIASGNSVMKNGLKRDEIGEKDNVICFEMEAAGLMDDFPCLVIRGICDYADSHKNKKWQPYAAAVAAAFANKLLFVISPQAVQNMEPVMKMLADVQERISDLSSKTNFIFRHQHNKWEKGVLNWLTTFDHGLQQSDYFSKRQLGSGQWFLDSKEYKTWKSTKNQTLFCPGIPGAGKTILTSIAINDLASGANAKPDDIGLAYVYCNFHKGAEQKAIDLLSSLFKQLCQARSSLPDVLNKLYQDHTKDSTRPSKENIVTSLQSVAKLYSRVFIIVDALDECQTADRQRKIFLSNIFNIQARCGVNLLATSRFIPDIVDLFTGCVFLEIRADRSDVDNYLESHLESLPSLVQQDLALREEIKTEILEAVNGMFLLARIYLHSLEDKLTPNAIRRALQGIRKRHEISSGVENVDALDHAYEEAMKRINCQASGIRYLATNVLLWITCAKRPLNTLELRHALAVKPGQEPGQSEIDTGDLFQIGDMVSSCAGLVTVDEQSDIIRLVHYTTQEYFEQTQDQWFSDPHIRITKVCITYLSFSAFDAGHCKTEEEFKTRKKLNKFFNYAAAHWGNHARKAPSLCHEIAAFLQSMPILQSESQWWLSSEYGMQALPSANPEVHLAVFLGIEEVLKILLSENPPECKSPEGRTPLSYAAEKGYSGAVKLLLTGSVDVNSVDKSNQSPLWFATRERHETVVELLLAQGEVNPDCHYTSTDGYGKITITPLSLAAEYGFSGVVKLLLATNRVDVNYIRSLESYVESLTPLGYAAVNGHDAVVKILLTHPELDPNLQTNVINKIGKTPISIAAEKGYKEVVALLLPDPRVDLNAVLCCAAFGGHEAVVRLLLQSGKIGVNFKAYRNSTPLLLAAECGHDKVVRLLLEADEIDLNARNWAGETALCVAVACRRETVVKLLLAKHGIDFKAKVRYGVTALLRAAQEGSEAIVNLLLMKYRSEGDYDHESPQTLVWWAATNGKRLILQDGNTEGSSESFTELLGTLDGVNLGSRDDLGQTPLCWAKRYRQENVIKHILQKCHVPARNP</sequence>
<dbReference type="Gene3D" id="1.25.40.20">
    <property type="entry name" value="Ankyrin repeat-containing domain"/>
    <property type="match status" value="3"/>
</dbReference>
<dbReference type="PANTHER" id="PTHR46082">
    <property type="entry name" value="ATP/GTP-BINDING PROTEIN-RELATED"/>
    <property type="match status" value="1"/>
</dbReference>
<name>A0ABR0S8V6_9HYPO</name>
<gene>
    <name evidence="4" type="ORF">PT974_10086</name>
</gene>
<dbReference type="InterPro" id="IPR036770">
    <property type="entry name" value="Ankyrin_rpt-contain_sf"/>
</dbReference>
<keyword evidence="4" id="KW-0418">Kinase</keyword>
<dbReference type="PANTHER" id="PTHR46082:SF11">
    <property type="entry name" value="AAA+ ATPASE DOMAIN-CONTAINING PROTEIN-RELATED"/>
    <property type="match status" value="1"/>
</dbReference>
<dbReference type="EMBL" id="JAVFKD010000015">
    <property type="protein sequence ID" value="KAK5988600.1"/>
    <property type="molecule type" value="Genomic_DNA"/>
</dbReference>
<dbReference type="InterPro" id="IPR053137">
    <property type="entry name" value="NLR-like"/>
</dbReference>
<dbReference type="InterPro" id="IPR054471">
    <property type="entry name" value="GPIID_WHD"/>
</dbReference>
<dbReference type="Gene3D" id="3.40.50.1580">
    <property type="entry name" value="Nucleoside phosphorylase domain"/>
    <property type="match status" value="1"/>
</dbReference>
<protein>
    <submittedName>
        <fullName evidence="4">Receptor-interacting serine/threonine-protein kinase 4</fullName>
    </submittedName>
</protein>
<dbReference type="Pfam" id="PF24883">
    <property type="entry name" value="NPHP3_N"/>
    <property type="match status" value="1"/>
</dbReference>
<comment type="caution">
    <text evidence="4">The sequence shown here is derived from an EMBL/GenBank/DDBJ whole genome shotgun (WGS) entry which is preliminary data.</text>
</comment>
<evidence type="ECO:0000313" key="5">
    <source>
        <dbReference type="Proteomes" id="UP001338125"/>
    </source>
</evidence>
<keyword evidence="4" id="KW-0808">Transferase</keyword>
<dbReference type="GO" id="GO:0016301">
    <property type="term" value="F:kinase activity"/>
    <property type="evidence" value="ECO:0007669"/>
    <property type="project" value="UniProtKB-KW"/>
</dbReference>
<dbReference type="SMART" id="SM00248">
    <property type="entry name" value="ANK"/>
    <property type="match status" value="10"/>
</dbReference>
<dbReference type="InterPro" id="IPR002110">
    <property type="entry name" value="Ankyrin_rpt"/>
</dbReference>
<dbReference type="Proteomes" id="UP001338125">
    <property type="component" value="Unassembled WGS sequence"/>
</dbReference>
<proteinExistence type="predicted"/>
<organism evidence="4 5">
    <name type="scientific">Cladobotryum mycophilum</name>
    <dbReference type="NCBI Taxonomy" id="491253"/>
    <lineage>
        <taxon>Eukaryota</taxon>
        <taxon>Fungi</taxon>
        <taxon>Dikarya</taxon>
        <taxon>Ascomycota</taxon>
        <taxon>Pezizomycotina</taxon>
        <taxon>Sordariomycetes</taxon>
        <taxon>Hypocreomycetidae</taxon>
        <taxon>Hypocreales</taxon>
        <taxon>Hypocreaceae</taxon>
        <taxon>Cladobotryum</taxon>
    </lineage>
</organism>
<reference evidence="4 5" key="1">
    <citation type="submission" date="2024-01" db="EMBL/GenBank/DDBJ databases">
        <title>Complete genome of Cladobotryum mycophilum ATHUM6906.</title>
        <authorList>
            <person name="Christinaki A.C."/>
            <person name="Myridakis A.I."/>
            <person name="Kouvelis V.N."/>
        </authorList>
    </citation>
    <scope>NUCLEOTIDE SEQUENCE [LARGE SCALE GENOMIC DNA]</scope>
    <source>
        <strain evidence="4 5">ATHUM6906</strain>
    </source>
</reference>
<keyword evidence="4" id="KW-0675">Receptor</keyword>
<dbReference type="PROSITE" id="PS50297">
    <property type="entry name" value="ANK_REP_REGION"/>
    <property type="match status" value="2"/>
</dbReference>
<feature type="repeat" description="ANK" evidence="2">
    <location>
        <begin position="1095"/>
        <end position="1117"/>
    </location>
</feature>
<dbReference type="InterPro" id="IPR027417">
    <property type="entry name" value="P-loop_NTPase"/>
</dbReference>
<evidence type="ECO:0000259" key="3">
    <source>
        <dbReference type="PROSITE" id="PS50837"/>
    </source>
</evidence>
<feature type="domain" description="NACHT" evidence="3">
    <location>
        <begin position="406"/>
        <end position="552"/>
    </location>
</feature>
<evidence type="ECO:0000313" key="4">
    <source>
        <dbReference type="EMBL" id="KAK5988600.1"/>
    </source>
</evidence>
<evidence type="ECO:0000256" key="1">
    <source>
        <dbReference type="ARBA" id="ARBA00022737"/>
    </source>
</evidence>
<dbReference type="SUPFAM" id="SSF52540">
    <property type="entry name" value="P-loop containing nucleoside triphosphate hydrolases"/>
    <property type="match status" value="1"/>
</dbReference>
<dbReference type="InterPro" id="IPR056884">
    <property type="entry name" value="NPHP3-like_N"/>
</dbReference>
<dbReference type="SUPFAM" id="SSF53167">
    <property type="entry name" value="Purine and uridine phosphorylases"/>
    <property type="match status" value="1"/>
</dbReference>
<dbReference type="Pfam" id="PF12796">
    <property type="entry name" value="Ank_2"/>
    <property type="match status" value="4"/>
</dbReference>
<feature type="repeat" description="ANK" evidence="2">
    <location>
        <begin position="883"/>
        <end position="915"/>
    </location>
</feature>
<dbReference type="SUPFAM" id="SSF48403">
    <property type="entry name" value="Ankyrin repeat"/>
    <property type="match status" value="1"/>
</dbReference>
<keyword evidence="2" id="KW-0040">ANK repeat</keyword>
<dbReference type="Gene3D" id="3.40.50.300">
    <property type="entry name" value="P-loop containing nucleotide triphosphate hydrolases"/>
    <property type="match status" value="1"/>
</dbReference>
<dbReference type="PROSITE" id="PS50837">
    <property type="entry name" value="NACHT"/>
    <property type="match status" value="1"/>
</dbReference>
<evidence type="ECO:0000256" key="2">
    <source>
        <dbReference type="PROSITE-ProRule" id="PRU00023"/>
    </source>
</evidence>
<dbReference type="InterPro" id="IPR007111">
    <property type="entry name" value="NACHT_NTPase"/>
</dbReference>
<dbReference type="PROSITE" id="PS50088">
    <property type="entry name" value="ANK_REPEAT"/>
    <property type="match status" value="2"/>
</dbReference>
<keyword evidence="5" id="KW-1185">Reference proteome</keyword>
<accession>A0ABR0S8V6</accession>